<feature type="compositionally biased region" description="Low complexity" evidence="3">
    <location>
        <begin position="327"/>
        <end position="340"/>
    </location>
</feature>
<dbReference type="InterPro" id="IPR014044">
    <property type="entry name" value="CAP_dom"/>
</dbReference>
<dbReference type="InterPro" id="IPR002413">
    <property type="entry name" value="V5_allergen-like"/>
</dbReference>
<dbReference type="AlphaFoldDB" id="A0A1A9UNT7"/>
<dbReference type="PRINTS" id="PR00838">
    <property type="entry name" value="V5ALLERGEN"/>
</dbReference>
<dbReference type="PROSITE" id="PS01010">
    <property type="entry name" value="CRISP_2"/>
    <property type="match status" value="1"/>
</dbReference>
<dbReference type="InterPro" id="IPR018244">
    <property type="entry name" value="Allrgn_V5/Tpx1_CS"/>
</dbReference>
<dbReference type="CDD" id="cd05380">
    <property type="entry name" value="CAP_euk"/>
    <property type="match status" value="1"/>
</dbReference>
<comment type="subcellular location">
    <subcellularLocation>
        <location evidence="1">Secreted</location>
    </subcellularLocation>
</comment>
<feature type="compositionally biased region" description="Basic residues" evidence="3">
    <location>
        <begin position="341"/>
        <end position="350"/>
    </location>
</feature>
<evidence type="ECO:0000256" key="1">
    <source>
        <dbReference type="ARBA" id="ARBA00004613"/>
    </source>
</evidence>
<dbReference type="PROSITE" id="PS01009">
    <property type="entry name" value="CRISP_1"/>
    <property type="match status" value="1"/>
</dbReference>
<dbReference type="VEuPathDB" id="VectorBase:GAUT010627"/>
<keyword evidence="2" id="KW-0964">Secreted</keyword>
<feature type="domain" description="SCP" evidence="4">
    <location>
        <begin position="60"/>
        <end position="212"/>
    </location>
</feature>
<feature type="compositionally biased region" description="Low complexity" evidence="3">
    <location>
        <begin position="378"/>
        <end position="390"/>
    </location>
</feature>
<dbReference type="EnsemblMetazoa" id="GAUT010627-RA">
    <property type="protein sequence ID" value="GAUT010627-PA"/>
    <property type="gene ID" value="GAUT010627"/>
</dbReference>
<dbReference type="PANTHER" id="PTHR10334">
    <property type="entry name" value="CYSTEINE-RICH SECRETORY PROTEIN-RELATED"/>
    <property type="match status" value="1"/>
</dbReference>
<feature type="compositionally biased region" description="Polar residues" evidence="3">
    <location>
        <begin position="351"/>
        <end position="377"/>
    </location>
</feature>
<dbReference type="InterPro" id="IPR035940">
    <property type="entry name" value="CAP_sf"/>
</dbReference>
<dbReference type="FunFam" id="3.40.33.10:FF:000022">
    <property type="entry name" value="peptidase inhibitor 15"/>
    <property type="match status" value="1"/>
</dbReference>
<sequence length="453" mass="51359">MRTGIRLCPSNITSRSCLDPQILNQILVKCKLAKPFTTLTLNIYLIAFNYSLAATGITEQEKQIILQEHNRLRQQVATGRYPGQPGAENMREIVWDNELAERAQKWAENCQFRHDPHRTLNRFTMGQNLAIIWSTAPLDPNDGDFPSRIQNWFNEVQKYSYGDAWSPKTGHYSQLVWGETNLIGCGFAEYKDASKYNKLYVCNYGPGGNVVGYNPYQVGRPSCPVYGLKQSTRYQGLCVDDNLPAYDDNVIETYDYKTTNPFNIPTLTKTTTFIAPNTNTFYQTFSNLNNNNNHPQNALSSPYNRQAASVSSSSFYKSPALSSLSSQFQPSSSSISTSYHHQQHSTKQKIQRTTTSKKSNGQYSFSTQTKTNIQTGYNSNSNSNNNNNNNNRHKYENYKQSGSAEEYQKSVFKPTSLLAPSTAVEQKRPIYQQTTKSPIKSGWSLYNWTGFII</sequence>
<evidence type="ECO:0000313" key="5">
    <source>
        <dbReference type="EnsemblMetazoa" id="GAUT010627-PA"/>
    </source>
</evidence>
<dbReference type="InterPro" id="IPR001283">
    <property type="entry name" value="CRISP-related"/>
</dbReference>
<proteinExistence type="predicted"/>
<feature type="region of interest" description="Disordered" evidence="3">
    <location>
        <begin position="327"/>
        <end position="406"/>
    </location>
</feature>
<dbReference type="GO" id="GO:0005576">
    <property type="term" value="C:extracellular region"/>
    <property type="evidence" value="ECO:0007669"/>
    <property type="project" value="UniProtKB-SubCell"/>
</dbReference>
<dbReference type="Gene3D" id="3.40.33.10">
    <property type="entry name" value="CAP"/>
    <property type="match status" value="1"/>
</dbReference>
<dbReference type="STRING" id="7395.A0A1A9UNT7"/>
<reference evidence="5" key="1">
    <citation type="submission" date="2020-05" db="UniProtKB">
        <authorList>
            <consortium name="EnsemblMetazoa"/>
        </authorList>
    </citation>
    <scope>IDENTIFICATION</scope>
    <source>
        <strain evidence="5">TTRI</strain>
    </source>
</reference>
<name>A0A1A9UNT7_GLOAU</name>
<evidence type="ECO:0000256" key="3">
    <source>
        <dbReference type="SAM" id="MobiDB-lite"/>
    </source>
</evidence>
<evidence type="ECO:0000313" key="6">
    <source>
        <dbReference type="Proteomes" id="UP000078200"/>
    </source>
</evidence>
<keyword evidence="6" id="KW-1185">Reference proteome</keyword>
<dbReference type="PRINTS" id="PR00837">
    <property type="entry name" value="V5TPXLIKE"/>
</dbReference>
<dbReference type="SMART" id="SM00198">
    <property type="entry name" value="SCP"/>
    <property type="match status" value="1"/>
</dbReference>
<evidence type="ECO:0000259" key="4">
    <source>
        <dbReference type="SMART" id="SM00198"/>
    </source>
</evidence>
<dbReference type="SUPFAM" id="SSF55797">
    <property type="entry name" value="PR-1-like"/>
    <property type="match status" value="1"/>
</dbReference>
<evidence type="ECO:0000256" key="2">
    <source>
        <dbReference type="ARBA" id="ARBA00022525"/>
    </source>
</evidence>
<protein>
    <recommendedName>
        <fullName evidence="4">SCP domain-containing protein</fullName>
    </recommendedName>
</protein>
<organism evidence="5 6">
    <name type="scientific">Glossina austeni</name>
    <name type="common">Savannah tsetse fly</name>
    <dbReference type="NCBI Taxonomy" id="7395"/>
    <lineage>
        <taxon>Eukaryota</taxon>
        <taxon>Metazoa</taxon>
        <taxon>Ecdysozoa</taxon>
        <taxon>Arthropoda</taxon>
        <taxon>Hexapoda</taxon>
        <taxon>Insecta</taxon>
        <taxon>Pterygota</taxon>
        <taxon>Neoptera</taxon>
        <taxon>Endopterygota</taxon>
        <taxon>Diptera</taxon>
        <taxon>Brachycera</taxon>
        <taxon>Muscomorpha</taxon>
        <taxon>Hippoboscoidea</taxon>
        <taxon>Glossinidae</taxon>
        <taxon>Glossina</taxon>
    </lineage>
</organism>
<accession>A0A1A9UNT7</accession>
<dbReference type="Pfam" id="PF00188">
    <property type="entry name" value="CAP"/>
    <property type="match status" value="1"/>
</dbReference>
<dbReference type="Proteomes" id="UP000078200">
    <property type="component" value="Unassembled WGS sequence"/>
</dbReference>